<dbReference type="InterPro" id="IPR052755">
    <property type="entry name" value="Lysozyme_Inhibitor_LprI"/>
</dbReference>
<dbReference type="PANTHER" id="PTHR37549">
    <property type="entry name" value="LIPOPROTEIN LPRI"/>
    <property type="match status" value="1"/>
</dbReference>
<keyword evidence="1" id="KW-0732">Signal</keyword>
<dbReference type="RefSeq" id="WP_264944184.1">
    <property type="nucleotide sequence ID" value="NZ_JAPDRA010000004.1"/>
</dbReference>
<comment type="caution">
    <text evidence="2">The sequence shown here is derived from an EMBL/GenBank/DDBJ whole genome shotgun (WGS) entry which is preliminary data.</text>
</comment>
<gene>
    <name evidence="2" type="ORF">ACFQ1E_10310</name>
</gene>
<proteinExistence type="predicted"/>
<reference evidence="3" key="1">
    <citation type="journal article" date="2019" name="Int. J. Syst. Evol. Microbiol.">
        <title>The Global Catalogue of Microorganisms (GCM) 10K type strain sequencing project: providing services to taxonomists for standard genome sequencing and annotation.</title>
        <authorList>
            <consortium name="The Broad Institute Genomics Platform"/>
            <consortium name="The Broad Institute Genome Sequencing Center for Infectious Disease"/>
            <person name="Wu L."/>
            <person name="Ma J."/>
        </authorList>
    </citation>
    <scope>NUCLEOTIDE SEQUENCE [LARGE SCALE GENOMIC DNA]</scope>
    <source>
        <strain evidence="3">CCUG 62982</strain>
    </source>
</reference>
<name>A0ABW3H5J5_9SPHN</name>
<dbReference type="PROSITE" id="PS51257">
    <property type="entry name" value="PROKAR_LIPOPROTEIN"/>
    <property type="match status" value="1"/>
</dbReference>
<feature type="chain" id="PRO_5045536331" evidence="1">
    <location>
        <begin position="24"/>
        <end position="117"/>
    </location>
</feature>
<evidence type="ECO:0000313" key="3">
    <source>
        <dbReference type="Proteomes" id="UP001596977"/>
    </source>
</evidence>
<evidence type="ECO:0000256" key="1">
    <source>
        <dbReference type="SAM" id="SignalP"/>
    </source>
</evidence>
<evidence type="ECO:0000313" key="2">
    <source>
        <dbReference type="EMBL" id="MFD0946730.1"/>
    </source>
</evidence>
<dbReference type="PANTHER" id="PTHR37549:SF1">
    <property type="entry name" value="LIPOPROTEIN LPRI"/>
    <property type="match status" value="1"/>
</dbReference>
<keyword evidence="3" id="KW-1185">Reference proteome</keyword>
<accession>A0ABW3H5J5</accession>
<protein>
    <submittedName>
        <fullName evidence="2">Lysozyme inhibitor LprI family protein</fullName>
    </submittedName>
</protein>
<dbReference type="Proteomes" id="UP001596977">
    <property type="component" value="Unassembled WGS sequence"/>
</dbReference>
<sequence length="117" mass="12504">MVRTVLTSLTLAAAACFALPASAASFDCAKASAPDEKVICKTLSLNDKDVKMAVLFGLVKSVLPMGGRGEEQDMQMAWLKERRACGANAACIGKAYDRRIAHLQSVIDERVISNGPF</sequence>
<dbReference type="EMBL" id="JBHTJG010000004">
    <property type="protein sequence ID" value="MFD0946730.1"/>
    <property type="molecule type" value="Genomic_DNA"/>
</dbReference>
<organism evidence="2 3">
    <name type="scientific">Sphingomonas canadensis</name>
    <dbReference type="NCBI Taxonomy" id="1219257"/>
    <lineage>
        <taxon>Bacteria</taxon>
        <taxon>Pseudomonadati</taxon>
        <taxon>Pseudomonadota</taxon>
        <taxon>Alphaproteobacteria</taxon>
        <taxon>Sphingomonadales</taxon>
        <taxon>Sphingomonadaceae</taxon>
        <taxon>Sphingomonas</taxon>
    </lineage>
</organism>
<feature type="signal peptide" evidence="1">
    <location>
        <begin position="1"/>
        <end position="23"/>
    </location>
</feature>